<dbReference type="Proteomes" id="UP000789570">
    <property type="component" value="Unassembled WGS sequence"/>
</dbReference>
<sequence>MANIETTIHFRIDGDGIFVHNIDLAILSVGVLKDRLLTLGHITSRDARLCRINWGREIEMTMRSGALVKKYFGREHYSNLDPNLIHIGIKNLPTEIMTSVALDTDK</sequence>
<gene>
    <name evidence="1" type="ORF">FCALED_LOCUS8444</name>
</gene>
<keyword evidence="2" id="KW-1185">Reference proteome</keyword>
<dbReference type="AlphaFoldDB" id="A0A9N9CDL0"/>
<organism evidence="1 2">
    <name type="scientific">Funneliformis caledonium</name>
    <dbReference type="NCBI Taxonomy" id="1117310"/>
    <lineage>
        <taxon>Eukaryota</taxon>
        <taxon>Fungi</taxon>
        <taxon>Fungi incertae sedis</taxon>
        <taxon>Mucoromycota</taxon>
        <taxon>Glomeromycotina</taxon>
        <taxon>Glomeromycetes</taxon>
        <taxon>Glomerales</taxon>
        <taxon>Glomeraceae</taxon>
        <taxon>Funneliformis</taxon>
    </lineage>
</organism>
<evidence type="ECO:0000313" key="1">
    <source>
        <dbReference type="EMBL" id="CAG8598039.1"/>
    </source>
</evidence>
<dbReference type="OrthoDB" id="2450919at2759"/>
<dbReference type="EMBL" id="CAJVPQ010002464">
    <property type="protein sequence ID" value="CAG8598039.1"/>
    <property type="molecule type" value="Genomic_DNA"/>
</dbReference>
<name>A0A9N9CDL0_9GLOM</name>
<comment type="caution">
    <text evidence="1">The sequence shown here is derived from an EMBL/GenBank/DDBJ whole genome shotgun (WGS) entry which is preliminary data.</text>
</comment>
<accession>A0A9N9CDL0</accession>
<reference evidence="1" key="1">
    <citation type="submission" date="2021-06" db="EMBL/GenBank/DDBJ databases">
        <authorList>
            <person name="Kallberg Y."/>
            <person name="Tangrot J."/>
            <person name="Rosling A."/>
        </authorList>
    </citation>
    <scope>NUCLEOTIDE SEQUENCE</scope>
    <source>
        <strain evidence="1">UK204</strain>
    </source>
</reference>
<protein>
    <submittedName>
        <fullName evidence="1">446_t:CDS:1</fullName>
    </submittedName>
</protein>
<proteinExistence type="predicted"/>
<evidence type="ECO:0000313" key="2">
    <source>
        <dbReference type="Proteomes" id="UP000789570"/>
    </source>
</evidence>